<evidence type="ECO:0000256" key="3">
    <source>
        <dbReference type="ARBA" id="ARBA00022679"/>
    </source>
</evidence>
<comment type="catalytic activity">
    <reaction evidence="6">
        <text>adenosine(37) in tRNA1(Val) + S-adenosyl-L-methionine = N(6)-methyladenosine(37) in tRNA1(Val) + S-adenosyl-L-homocysteine + H(+)</text>
        <dbReference type="Rhea" id="RHEA:43160"/>
        <dbReference type="Rhea" id="RHEA-COMP:10369"/>
        <dbReference type="Rhea" id="RHEA-COMP:10370"/>
        <dbReference type="ChEBI" id="CHEBI:15378"/>
        <dbReference type="ChEBI" id="CHEBI:57856"/>
        <dbReference type="ChEBI" id="CHEBI:59789"/>
        <dbReference type="ChEBI" id="CHEBI:74411"/>
        <dbReference type="ChEBI" id="CHEBI:74449"/>
        <dbReference type="EC" id="2.1.1.223"/>
    </reaction>
</comment>
<dbReference type="PROSITE" id="PS00092">
    <property type="entry name" value="N6_MTASE"/>
    <property type="match status" value="1"/>
</dbReference>
<keyword evidence="9" id="KW-1185">Reference proteome</keyword>
<dbReference type="InterPro" id="IPR007848">
    <property type="entry name" value="Small_mtfrase_dom"/>
</dbReference>
<comment type="subcellular location">
    <subcellularLocation>
        <location evidence="6">Cytoplasm</location>
    </subcellularLocation>
</comment>
<dbReference type="EC" id="2.1.1.223" evidence="6"/>
<dbReference type="InterPro" id="IPR029063">
    <property type="entry name" value="SAM-dependent_MTases_sf"/>
</dbReference>
<keyword evidence="2 6" id="KW-0489">Methyltransferase</keyword>
<dbReference type="GO" id="GO:0005737">
    <property type="term" value="C:cytoplasm"/>
    <property type="evidence" value="ECO:0007669"/>
    <property type="project" value="UniProtKB-SubCell"/>
</dbReference>
<dbReference type="InterPro" id="IPR050210">
    <property type="entry name" value="tRNA_Adenine-N(6)_MTase"/>
</dbReference>
<dbReference type="InterPro" id="IPR002052">
    <property type="entry name" value="DNA_methylase_N6_adenine_CS"/>
</dbReference>
<evidence type="ECO:0000313" key="8">
    <source>
        <dbReference type="EMBL" id="KOF01755.1"/>
    </source>
</evidence>
<dbReference type="CDD" id="cd02440">
    <property type="entry name" value="AdoMet_MTases"/>
    <property type="match status" value="1"/>
</dbReference>
<dbReference type="GO" id="GO:0008033">
    <property type="term" value="P:tRNA processing"/>
    <property type="evidence" value="ECO:0007669"/>
    <property type="project" value="UniProtKB-UniRule"/>
</dbReference>
<dbReference type="GO" id="GO:0016430">
    <property type="term" value="F:tRNA (adenine-N6)-methyltransferase activity"/>
    <property type="evidence" value="ECO:0007669"/>
    <property type="project" value="UniProtKB-UniRule"/>
</dbReference>
<keyword evidence="5 6" id="KW-0819">tRNA processing</keyword>
<evidence type="ECO:0000256" key="1">
    <source>
        <dbReference type="ARBA" id="ARBA00022490"/>
    </source>
</evidence>
<dbReference type="PANTHER" id="PTHR47739:SF1">
    <property type="entry name" value="TRNA1(VAL) (ADENINE(37)-N6)-METHYLTRANSFERASE"/>
    <property type="match status" value="1"/>
</dbReference>
<sequence>MANSFFQFKQFRIEQGNCGMKVTTEGCLFGALRLTPSTFNPKRILDIGTGTGLLALIKAQQTDAFIDAVEIDETAFKQAKVNFESSPWSNRLSAFHTDLLEFEPNHLYDYIVCNPPFFQDNQLGSNRQKNQAIHNSSLTFEDLATSISRLLNSEKGIASVIYPEYEMSLFSQKMQERGFHVVADIRVLNQRSKPVFRKVKSFSLIKPELEITETLIIKEENGAYTDQFTHLLKDYYLHL</sequence>
<gene>
    <name evidence="8" type="ORF">OB69_15520</name>
</gene>
<protein>
    <recommendedName>
        <fullName evidence="6">tRNA1(Val) (adenine(37)-N6)-methyltransferase</fullName>
        <ecNumber evidence="6">2.1.1.223</ecNumber>
    </recommendedName>
    <alternativeName>
        <fullName evidence="6">tRNA m6A37 methyltransferase</fullName>
    </alternativeName>
</protein>
<evidence type="ECO:0000256" key="5">
    <source>
        <dbReference type="ARBA" id="ARBA00022694"/>
    </source>
</evidence>
<dbReference type="GO" id="GO:0003676">
    <property type="term" value="F:nucleic acid binding"/>
    <property type="evidence" value="ECO:0007669"/>
    <property type="project" value="InterPro"/>
</dbReference>
<keyword evidence="3 6" id="KW-0808">Transferase</keyword>
<evidence type="ECO:0000313" key="9">
    <source>
        <dbReference type="Proteomes" id="UP000036908"/>
    </source>
</evidence>
<reference evidence="9" key="1">
    <citation type="submission" date="2014-11" db="EMBL/GenBank/DDBJ databases">
        <title>Genome sequencing of Roseivirga sp. D-25.</title>
        <authorList>
            <person name="Selvaratnam C."/>
            <person name="Thevarajoo S."/>
            <person name="Goh K.M."/>
            <person name="Eee R."/>
            <person name="Chan K.-G."/>
            <person name="Chong C.S."/>
        </authorList>
    </citation>
    <scope>NUCLEOTIDE SEQUENCE [LARGE SCALE GENOMIC DNA]</scope>
    <source>
        <strain evidence="9">D-25</strain>
    </source>
</reference>
<comment type="function">
    <text evidence="6">Specifically methylates the adenine in position 37 of tRNA(1)(Val) (anticodon cmo5UAC).</text>
</comment>
<dbReference type="Gene3D" id="3.40.50.150">
    <property type="entry name" value="Vaccinia Virus protein VP39"/>
    <property type="match status" value="1"/>
</dbReference>
<comment type="caution">
    <text evidence="8">The sequence shown here is derived from an EMBL/GenBank/DDBJ whole genome shotgun (WGS) entry which is preliminary data.</text>
</comment>
<dbReference type="SUPFAM" id="SSF53335">
    <property type="entry name" value="S-adenosyl-L-methionine-dependent methyltransferases"/>
    <property type="match status" value="1"/>
</dbReference>
<dbReference type="GO" id="GO:0032259">
    <property type="term" value="P:methylation"/>
    <property type="evidence" value="ECO:0007669"/>
    <property type="project" value="UniProtKB-KW"/>
</dbReference>
<dbReference type="PANTHER" id="PTHR47739">
    <property type="entry name" value="TRNA1(VAL) (ADENINE(37)-N6)-METHYLTRANSFERASE"/>
    <property type="match status" value="1"/>
</dbReference>
<keyword evidence="1 6" id="KW-0963">Cytoplasm</keyword>
<name>A0A0L8AHY7_9BACT</name>
<dbReference type="InterPro" id="IPR022882">
    <property type="entry name" value="tRNA_adenine-N6_MeTrfase"/>
</dbReference>
<keyword evidence="4 6" id="KW-0949">S-adenosyl-L-methionine</keyword>
<evidence type="ECO:0000256" key="4">
    <source>
        <dbReference type="ARBA" id="ARBA00022691"/>
    </source>
</evidence>
<dbReference type="HAMAP" id="MF_01872">
    <property type="entry name" value="tRNA_methyltr_YfiC"/>
    <property type="match status" value="1"/>
</dbReference>
<evidence type="ECO:0000256" key="2">
    <source>
        <dbReference type="ARBA" id="ARBA00022603"/>
    </source>
</evidence>
<accession>A0A0L8AHY7</accession>
<dbReference type="RefSeq" id="WP_053224660.1">
    <property type="nucleotide sequence ID" value="NZ_JSVA01000018.1"/>
</dbReference>
<dbReference type="Proteomes" id="UP000036908">
    <property type="component" value="Unassembled WGS sequence"/>
</dbReference>
<proteinExistence type="inferred from homology"/>
<organism evidence="8 9">
    <name type="scientific">Roseivirga seohaensis subsp. aquiponti</name>
    <dbReference type="NCBI Taxonomy" id="1566026"/>
    <lineage>
        <taxon>Bacteria</taxon>
        <taxon>Pseudomonadati</taxon>
        <taxon>Bacteroidota</taxon>
        <taxon>Cytophagia</taxon>
        <taxon>Cytophagales</taxon>
        <taxon>Roseivirgaceae</taxon>
        <taxon>Roseivirga</taxon>
    </lineage>
</organism>
<dbReference type="AlphaFoldDB" id="A0A0L8AHY7"/>
<evidence type="ECO:0000259" key="7">
    <source>
        <dbReference type="Pfam" id="PF05175"/>
    </source>
</evidence>
<feature type="domain" description="Methyltransferase small" evidence="7">
    <location>
        <begin position="41"/>
        <end position="123"/>
    </location>
</feature>
<dbReference type="Pfam" id="PF05175">
    <property type="entry name" value="MTS"/>
    <property type="match status" value="1"/>
</dbReference>
<dbReference type="PATRIC" id="fig|1566026.4.peg.1424"/>
<comment type="similarity">
    <text evidence="6">Belongs to the methyltransferase superfamily. tRNA (adenine-N(6)-)-methyltransferase family.</text>
</comment>
<evidence type="ECO:0000256" key="6">
    <source>
        <dbReference type="HAMAP-Rule" id="MF_01872"/>
    </source>
</evidence>
<dbReference type="OrthoDB" id="5383291at2"/>
<dbReference type="EMBL" id="JSVA01000018">
    <property type="protein sequence ID" value="KOF01755.1"/>
    <property type="molecule type" value="Genomic_DNA"/>
</dbReference>